<evidence type="ECO:0000256" key="1">
    <source>
        <dbReference type="SAM" id="MobiDB-lite"/>
    </source>
</evidence>
<evidence type="ECO:0000313" key="2">
    <source>
        <dbReference type="EMBL" id="TYI30397.1"/>
    </source>
</evidence>
<accession>A0A5D2QP42</accession>
<proteinExistence type="predicted"/>
<gene>
    <name evidence="2" type="ORF">ES332_A05G384400v1</name>
</gene>
<reference evidence="2 3" key="1">
    <citation type="submission" date="2019-07" db="EMBL/GenBank/DDBJ databases">
        <title>WGS assembly of Gossypium tomentosum.</title>
        <authorList>
            <person name="Chen Z.J."/>
            <person name="Sreedasyam A."/>
            <person name="Ando A."/>
            <person name="Song Q."/>
            <person name="De L."/>
            <person name="Hulse-Kemp A."/>
            <person name="Ding M."/>
            <person name="Ye W."/>
            <person name="Kirkbride R."/>
            <person name="Jenkins J."/>
            <person name="Plott C."/>
            <person name="Lovell J."/>
            <person name="Lin Y.-M."/>
            <person name="Vaughn R."/>
            <person name="Liu B."/>
            <person name="Li W."/>
            <person name="Simpson S."/>
            <person name="Scheffler B."/>
            <person name="Saski C."/>
            <person name="Grover C."/>
            <person name="Hu G."/>
            <person name="Conover J."/>
            <person name="Carlson J."/>
            <person name="Shu S."/>
            <person name="Boston L."/>
            <person name="Williams M."/>
            <person name="Peterson D."/>
            <person name="Mcgee K."/>
            <person name="Jones D."/>
            <person name="Wendel J."/>
            <person name="Stelly D."/>
            <person name="Grimwood J."/>
            <person name="Schmutz J."/>
        </authorList>
    </citation>
    <scope>NUCLEOTIDE SEQUENCE [LARGE SCALE GENOMIC DNA]</scope>
    <source>
        <strain evidence="2">7179.01</strain>
    </source>
</reference>
<protein>
    <submittedName>
        <fullName evidence="2">Uncharacterized protein</fullName>
    </submittedName>
</protein>
<sequence>MPHAKGQRTAPYSYLQKRTNESNKNTKKEELYFILFFLHSAIKPINFDCKLVFFWGTNASNTNAIQTDTICILNTKKRPPIRSK</sequence>
<dbReference type="AlphaFoldDB" id="A0A5D2QP42"/>
<feature type="region of interest" description="Disordered" evidence="1">
    <location>
        <begin position="1"/>
        <end position="23"/>
    </location>
</feature>
<evidence type="ECO:0000313" key="3">
    <source>
        <dbReference type="Proteomes" id="UP000322667"/>
    </source>
</evidence>
<organism evidence="2 3">
    <name type="scientific">Gossypium tomentosum</name>
    <name type="common">Hawaiian cotton</name>
    <name type="synonym">Gossypium sandvicense</name>
    <dbReference type="NCBI Taxonomy" id="34277"/>
    <lineage>
        <taxon>Eukaryota</taxon>
        <taxon>Viridiplantae</taxon>
        <taxon>Streptophyta</taxon>
        <taxon>Embryophyta</taxon>
        <taxon>Tracheophyta</taxon>
        <taxon>Spermatophyta</taxon>
        <taxon>Magnoliopsida</taxon>
        <taxon>eudicotyledons</taxon>
        <taxon>Gunneridae</taxon>
        <taxon>Pentapetalae</taxon>
        <taxon>rosids</taxon>
        <taxon>malvids</taxon>
        <taxon>Malvales</taxon>
        <taxon>Malvaceae</taxon>
        <taxon>Malvoideae</taxon>
        <taxon>Gossypium</taxon>
    </lineage>
</organism>
<keyword evidence="3" id="KW-1185">Reference proteome</keyword>
<name>A0A5D2QP42_GOSTO</name>
<dbReference type="EMBL" id="CM017614">
    <property type="protein sequence ID" value="TYI30397.1"/>
    <property type="molecule type" value="Genomic_DNA"/>
</dbReference>
<dbReference type="Proteomes" id="UP000322667">
    <property type="component" value="Chromosome A05"/>
</dbReference>